<dbReference type="GeneTree" id="ENSGT00940000157964"/>
<evidence type="ECO:0000313" key="21">
    <source>
        <dbReference type="Ensembl" id="ENSPCOP00000025232.1"/>
    </source>
</evidence>
<dbReference type="InterPro" id="IPR046985">
    <property type="entry name" value="IP5"/>
</dbReference>
<evidence type="ECO:0000256" key="6">
    <source>
        <dbReference type="ARBA" id="ARBA00022481"/>
    </source>
</evidence>
<keyword evidence="7" id="KW-0963">Cytoplasm</keyword>
<evidence type="ECO:0000259" key="19">
    <source>
        <dbReference type="PROSITE" id="PS50102"/>
    </source>
</evidence>
<keyword evidence="12" id="KW-0443">Lipid metabolism</keyword>
<dbReference type="FunFam" id="3.60.10.10:FF:000003">
    <property type="entry name" value="Synaptojanin-1 isoform 1"/>
    <property type="match status" value="1"/>
</dbReference>
<evidence type="ECO:0000256" key="1">
    <source>
        <dbReference type="ARBA" id="ARBA00001786"/>
    </source>
</evidence>
<dbReference type="SMART" id="SM00128">
    <property type="entry name" value="IPPc"/>
    <property type="match status" value="1"/>
</dbReference>
<feature type="compositionally biased region" description="Low complexity" evidence="18">
    <location>
        <begin position="1178"/>
        <end position="1196"/>
    </location>
</feature>
<evidence type="ECO:0000256" key="7">
    <source>
        <dbReference type="ARBA" id="ARBA00022490"/>
    </source>
</evidence>
<feature type="region of interest" description="Disordered" evidence="18">
    <location>
        <begin position="975"/>
        <end position="1196"/>
    </location>
</feature>
<dbReference type="Pfam" id="PF08952">
    <property type="entry name" value="DUF1866"/>
    <property type="match status" value="1"/>
</dbReference>
<dbReference type="CDD" id="cd12719">
    <property type="entry name" value="RRM_SYNJ1"/>
    <property type="match status" value="1"/>
</dbReference>
<evidence type="ECO:0000256" key="12">
    <source>
        <dbReference type="ARBA" id="ARBA00023098"/>
    </source>
</evidence>
<evidence type="ECO:0000256" key="2">
    <source>
        <dbReference type="ARBA" id="ARBA00004556"/>
    </source>
</evidence>
<evidence type="ECO:0000256" key="10">
    <source>
        <dbReference type="ARBA" id="ARBA00022801"/>
    </source>
</evidence>
<dbReference type="CDD" id="cd09098">
    <property type="entry name" value="INPP5c_Synj1"/>
    <property type="match status" value="1"/>
</dbReference>
<evidence type="ECO:0000256" key="9">
    <source>
        <dbReference type="ARBA" id="ARBA00022583"/>
    </source>
</evidence>
<keyword evidence="6" id="KW-0488">Methylation</keyword>
<dbReference type="GO" id="GO:0048488">
    <property type="term" value="P:synaptic vesicle endocytosis"/>
    <property type="evidence" value="ECO:0007669"/>
    <property type="project" value="TreeGrafter"/>
</dbReference>
<dbReference type="GO" id="GO:0017124">
    <property type="term" value="F:SH3 domain binding"/>
    <property type="evidence" value="ECO:0007669"/>
    <property type="project" value="TreeGrafter"/>
</dbReference>
<dbReference type="SMART" id="SM01165">
    <property type="entry name" value="DUF1866"/>
    <property type="match status" value="1"/>
</dbReference>
<feature type="compositionally biased region" description="Low complexity" evidence="18">
    <location>
        <begin position="975"/>
        <end position="1020"/>
    </location>
</feature>
<dbReference type="GO" id="GO:0046856">
    <property type="term" value="P:phosphatidylinositol dephosphorylation"/>
    <property type="evidence" value="ECO:0007669"/>
    <property type="project" value="InterPro"/>
</dbReference>
<dbReference type="Ensembl" id="ENSPCOT00000035922.1">
    <property type="protein sequence ID" value="ENSPCOP00000025232.1"/>
    <property type="gene ID" value="ENSPCOG00000024841.1"/>
</dbReference>
<name>A0A2K6GG83_PROCO</name>
<dbReference type="PANTHER" id="PTHR11200:SF158">
    <property type="entry name" value="SYNAPTOJANIN-1"/>
    <property type="match status" value="1"/>
</dbReference>
<keyword evidence="11 17" id="KW-0694">RNA-binding</keyword>
<evidence type="ECO:0000259" key="20">
    <source>
        <dbReference type="PROSITE" id="PS50275"/>
    </source>
</evidence>
<dbReference type="PROSITE" id="PS50275">
    <property type="entry name" value="SAC"/>
    <property type="match status" value="1"/>
</dbReference>
<dbReference type="PANTHER" id="PTHR11200">
    <property type="entry name" value="INOSITOL 5-PHOSPHATASE"/>
    <property type="match status" value="1"/>
</dbReference>
<dbReference type="InterPro" id="IPR002013">
    <property type="entry name" value="SAC_dom"/>
</dbReference>
<reference evidence="21" key="2">
    <citation type="submission" date="2025-09" db="UniProtKB">
        <authorList>
            <consortium name="Ensembl"/>
        </authorList>
    </citation>
    <scope>IDENTIFICATION</scope>
</reference>
<comment type="subcellular location">
    <subcellularLocation>
        <location evidence="2">Cytoplasm</location>
        <location evidence="2">Perinuclear region</location>
    </subcellularLocation>
</comment>
<dbReference type="InterPro" id="IPR036691">
    <property type="entry name" value="Endo/exonu/phosph_ase_sf"/>
</dbReference>
<dbReference type="Gene3D" id="3.60.10.10">
    <property type="entry name" value="Endonuclease/exonuclease/phosphatase"/>
    <property type="match status" value="1"/>
</dbReference>
<dbReference type="Proteomes" id="UP000233160">
    <property type="component" value="Unassembled WGS sequence"/>
</dbReference>
<comment type="subunit">
    <text evidence="14">Interacts with ASH/GRB2. Interacts with PACSIN1, PACSIN2 and PACSIN3. Interacts with AMPH, SH3GL1, SH3GL2 and SH3GL3. Interacts with MYO1E (via SH3 domain). Interacts with BIN1 and DNM1. Interacts with EPS15.</text>
</comment>
<keyword evidence="9" id="KW-0254">Endocytosis</keyword>
<comment type="similarity">
    <text evidence="3">Belongs to the synaptojanin family.</text>
</comment>
<dbReference type="GO" id="GO:0098793">
    <property type="term" value="C:presynapse"/>
    <property type="evidence" value="ECO:0007669"/>
    <property type="project" value="TreeGrafter"/>
</dbReference>
<evidence type="ECO:0000256" key="3">
    <source>
        <dbReference type="ARBA" id="ARBA00008943"/>
    </source>
</evidence>
<evidence type="ECO:0000256" key="11">
    <source>
        <dbReference type="ARBA" id="ARBA00022884"/>
    </source>
</evidence>
<evidence type="ECO:0000256" key="14">
    <source>
        <dbReference type="ARBA" id="ARBA00062418"/>
    </source>
</evidence>
<comment type="catalytic activity">
    <reaction evidence="1">
        <text>a 1,2-diacyl-sn-glycero-3-phospho-(1D-myo-inositol-4,5-bisphosphate) + H2O = a 1,2-diacyl-sn-glycero-3-phospho-(1D-myo-inositol 4-phosphate) + phosphate</text>
        <dbReference type="Rhea" id="RHEA:22764"/>
        <dbReference type="ChEBI" id="CHEBI:15377"/>
        <dbReference type="ChEBI" id="CHEBI:43474"/>
        <dbReference type="ChEBI" id="CHEBI:58178"/>
        <dbReference type="ChEBI" id="CHEBI:58456"/>
        <dbReference type="EC" id="3.1.3.36"/>
    </reaction>
</comment>
<dbReference type="Pfam" id="PF22669">
    <property type="entry name" value="Exo_endo_phos2"/>
    <property type="match status" value="1"/>
</dbReference>
<evidence type="ECO:0000256" key="17">
    <source>
        <dbReference type="PROSITE-ProRule" id="PRU00176"/>
    </source>
</evidence>
<organism evidence="21 22">
    <name type="scientific">Propithecus coquereli</name>
    <name type="common">Coquerel's sifaka</name>
    <name type="synonym">Propithecus verreauxi coquereli</name>
    <dbReference type="NCBI Taxonomy" id="379532"/>
    <lineage>
        <taxon>Eukaryota</taxon>
        <taxon>Metazoa</taxon>
        <taxon>Chordata</taxon>
        <taxon>Craniata</taxon>
        <taxon>Vertebrata</taxon>
        <taxon>Euteleostomi</taxon>
        <taxon>Mammalia</taxon>
        <taxon>Eutheria</taxon>
        <taxon>Euarchontoglires</taxon>
        <taxon>Primates</taxon>
        <taxon>Strepsirrhini</taxon>
        <taxon>Lemuriformes</taxon>
        <taxon>Indriidae</taxon>
        <taxon>Propithecus</taxon>
    </lineage>
</organism>
<keyword evidence="8" id="KW-0597">Phosphoprotein</keyword>
<dbReference type="EC" id="3.1.3.36" evidence="5"/>
<dbReference type="OMA" id="FERHMSM"/>
<dbReference type="InterPro" id="IPR034971">
    <property type="entry name" value="SYNJ1_RRM"/>
</dbReference>
<evidence type="ECO:0000256" key="8">
    <source>
        <dbReference type="ARBA" id="ARBA00022553"/>
    </source>
</evidence>
<dbReference type="Gene3D" id="3.30.70.330">
    <property type="match status" value="1"/>
</dbReference>
<keyword evidence="22" id="KW-1185">Reference proteome</keyword>
<dbReference type="SUPFAM" id="SSF56219">
    <property type="entry name" value="DNase I-like"/>
    <property type="match status" value="1"/>
</dbReference>
<gene>
    <name evidence="21" type="primary">SYNJ1</name>
</gene>
<evidence type="ECO:0000256" key="18">
    <source>
        <dbReference type="SAM" id="MobiDB-lite"/>
    </source>
</evidence>
<dbReference type="InterPro" id="IPR000300">
    <property type="entry name" value="IPPc"/>
</dbReference>
<accession>A0A2K6GG83</accession>
<evidence type="ECO:0000256" key="13">
    <source>
        <dbReference type="ARBA" id="ARBA00053493"/>
    </source>
</evidence>
<feature type="domain" description="SAC" evidence="20">
    <location>
        <begin position="158"/>
        <end position="424"/>
    </location>
</feature>
<dbReference type="FunFam" id="3.30.70.330:FF:000076">
    <property type="entry name" value="Synaptojanin-1 isoform 1"/>
    <property type="match status" value="1"/>
</dbReference>
<dbReference type="InterPro" id="IPR012677">
    <property type="entry name" value="Nucleotide-bd_a/b_plait_sf"/>
</dbReference>
<evidence type="ECO:0000256" key="4">
    <source>
        <dbReference type="ARBA" id="ARBA00009678"/>
    </source>
</evidence>
<protein>
    <recommendedName>
        <fullName evidence="15">Synaptojanin-1</fullName>
        <ecNumber evidence="5">3.1.3.36</ecNumber>
    </recommendedName>
    <alternativeName>
        <fullName evidence="16">Synaptic inositol 1,4,5-trisphosphate 5-phosphatase 1</fullName>
    </alternativeName>
</protein>
<dbReference type="SUPFAM" id="SSF54928">
    <property type="entry name" value="RNA-binding domain, RBD"/>
    <property type="match status" value="1"/>
</dbReference>
<dbReference type="InterPro" id="IPR035979">
    <property type="entry name" value="RBD_domain_sf"/>
</dbReference>
<dbReference type="Pfam" id="PF02383">
    <property type="entry name" value="Syja_N"/>
    <property type="match status" value="2"/>
</dbReference>
<dbReference type="GO" id="GO:0004439">
    <property type="term" value="F:phosphatidylinositol-4,5-bisphosphate 5-phosphatase activity"/>
    <property type="evidence" value="ECO:0007669"/>
    <property type="project" value="UniProtKB-EC"/>
</dbReference>
<feature type="domain" description="RRM" evidence="19">
    <location>
        <begin position="848"/>
        <end position="917"/>
    </location>
</feature>
<dbReference type="InterPro" id="IPR015047">
    <property type="entry name" value="SYNJ1/2_RRM"/>
</dbReference>
<evidence type="ECO:0000313" key="22">
    <source>
        <dbReference type="Proteomes" id="UP000233160"/>
    </source>
</evidence>
<evidence type="ECO:0000256" key="16">
    <source>
        <dbReference type="ARBA" id="ARBA00077888"/>
    </source>
</evidence>
<dbReference type="InterPro" id="IPR000504">
    <property type="entry name" value="RRM_dom"/>
</dbReference>
<evidence type="ECO:0000256" key="5">
    <source>
        <dbReference type="ARBA" id="ARBA00013044"/>
    </source>
</evidence>
<dbReference type="AlphaFoldDB" id="A0A2K6GG83"/>
<dbReference type="GO" id="GO:0048471">
    <property type="term" value="C:perinuclear region of cytoplasm"/>
    <property type="evidence" value="ECO:0007669"/>
    <property type="project" value="UniProtKB-SubCell"/>
</dbReference>
<dbReference type="PROSITE" id="PS50102">
    <property type="entry name" value="RRM"/>
    <property type="match status" value="1"/>
</dbReference>
<proteinExistence type="inferred from homology"/>
<comment type="similarity">
    <text evidence="4">In the central section; belongs to the inositol 1,4,5-trisphosphate 5-phosphatase family.</text>
</comment>
<evidence type="ECO:0000256" key="15">
    <source>
        <dbReference type="ARBA" id="ARBA00071146"/>
    </source>
</evidence>
<sequence>MRKRWACWSGSDASGACGSGGCRRRRRSRKKRAASEERRMAFSKGFRIYHKLDPPPFSLIVETRHKEECLMFESGAVAVLSSAEKEAIKSTYSKVLDAYGLLGVLRLNLGDTMLHYLVLVTGCMSVGKIQESEVFRVTSTEFISLRIDSSDEDRISEVRKVLNSGNFYFAWSASGISLDLSLNAHRSVQEQTTDNRFFWNQSLHLHLKHYGVNCDDWLLRLMCGGVEIRTIYAAHKQAKACLISRLSCERAGTRFNVRGTNDDGHVANFVETEQVYGQIILPICISVGSHRVRMSRGFEANAPAFDRHFRTLKSLYGKQIIVNLLGSKEGEHMLSKAFQSHLKASEHAADIQMVNFDYHQMVKGGKAEKLHSVLKPQVQKFLDYGFFYFNGSEVQRCQSGTVRTNCLDCLDRTNSVQAFLGLEVKNKLKCICLVSYAPLSAFEILMFLIISEQTLQSASSKVLKSMCENFYKYSKPKKIRVCVGTWNVNGGKQFRSIAFKNQTLTDWLLDAPKLAGIQEFQDKRSKPTDIFAIGFEEMVELNAGNIVNASTTNQKLWAVELQKTISRDNKYVLLASEQLVGVCLFVFIRPQHAPFIRDVAVDTVKTGMGGATGNKGAVAIRMLFHTTSLCFVCSHFAAGQSQVKERNEDFVEIARKLSFPMGRMLFSHDYVFWCGDFNYRIDLPNEEVKELIRQQNWDSLIAGDQLINQKNAGQIFRGFLEGKVTFAPTYKYDLFSDDYDTSEKCRTPAWTDRVLWRRRKWPFDRSAEDLDLLNASFQDESKVLYTWTPGTLLHYGRAELKTSDHRPVVALIDTDIFEVEAEERQNIYKEVIALQGPPDGTVLVSIKSSLPENNFFDDALIDELLQQFANFGEVILIRFVEDKMWVTFLEGSSALNVLSLNGKELLNRTITITLKSPDWIKNLEEEMSLEKISIALPSSTSSTLLGEDAEVTADFDMEGDVDDYSAEVEELLPQHLQPSSSSGLGTSPSSSPRTSPCQSPTMSEVPVPSLPVRPSRAPSRTPGPPSAQSVGAPPSPGVARREMEAPKSPGTTRKDNIGRNQPSPQAGLAGPGPAGYTAARPTIPPRAGVISAPQSHARAAAGRLTPESQSKPSEAAKGSAFLPEPLKPQAAFPPQSSLPPPAQRLQEPLVPVAAPVPQSGPQPNLETPPQPPPRSRSSHSLPSEAPSQPQQEQPSG</sequence>
<comment type="function">
    <text evidence="13">Phosphatase that acts on various phosphoinositides, including phosphatidylinositol 4-phosphate, phosphatidylinositol (4,5)-bisphosphate and phosphatidylinositol (3,4,5)-trisphosphate. Has a role in clathrin-mediated endocytosis. Hydrolyzes PIP2 bound to actin regulatory proteins resulting in the rearrangement of actin filaments downstream of tyrosine kinase and ASH/GRB2.</text>
</comment>
<keyword evidence="10" id="KW-0378">Hydrolase</keyword>
<reference evidence="21" key="1">
    <citation type="submission" date="2025-08" db="UniProtKB">
        <authorList>
            <consortium name="Ensembl"/>
        </authorList>
    </citation>
    <scope>IDENTIFICATION</scope>
</reference>
<dbReference type="GO" id="GO:0003723">
    <property type="term" value="F:RNA binding"/>
    <property type="evidence" value="ECO:0007669"/>
    <property type="project" value="UniProtKB-UniRule"/>
</dbReference>